<dbReference type="Proteomes" id="UP000653472">
    <property type="component" value="Unassembled WGS sequence"/>
</dbReference>
<protein>
    <submittedName>
        <fullName evidence="3">DUF1302 domain-containing protein</fullName>
    </submittedName>
</protein>
<proteinExistence type="predicted"/>
<keyword evidence="4" id="KW-1185">Reference proteome</keyword>
<organism evidence="3 4">
    <name type="scientific">Solimonas marina</name>
    <dbReference type="NCBI Taxonomy" id="2714601"/>
    <lineage>
        <taxon>Bacteria</taxon>
        <taxon>Pseudomonadati</taxon>
        <taxon>Pseudomonadota</taxon>
        <taxon>Gammaproteobacteria</taxon>
        <taxon>Nevskiales</taxon>
        <taxon>Nevskiaceae</taxon>
        <taxon>Solimonas</taxon>
    </lineage>
</organism>
<dbReference type="Pfam" id="PF06980">
    <property type="entry name" value="DUF1302"/>
    <property type="match status" value="1"/>
</dbReference>
<evidence type="ECO:0000313" key="3">
    <source>
        <dbReference type="EMBL" id="NKF21456.1"/>
    </source>
</evidence>
<sequence length="708" mass="77837">MSRIVCGAALLLCVPAAWAADWQFGDVGVTWNNKVGIGAAMRMQKIDYNDLVGKLSVPGQQDLCASDDCFSLNGDTTANQRLVDARGAFSGVNGDDGDLNYKQYDIVAAVARINTDLTLSWNDWTLRGSAIGFFDPVNSDFDERHTYTAYQPSRTSRPGKIKSRYSEGVKLYNAYLQYAFTLGERQGSVSIGNQVVRWGESTFIALNSLSQINPPDSNMLHMPGSEFSEVFQPVPLALFSVDLFSGLSTEVFYQLGWRRVQPDARGSFYSDSDIPGGGDYAMQSLGQFGEDPNGEFHFAGPLGLISNSTDRTLVHDGRARNGGQYGIRLNYYADWLNGGTEVDLYYMNYHSRLPLASAYAADDSCTRDESNVLAAYTACNGFNGSLPLPKLRAADPRGEPLPLDTTRVVLEYPEDIHMFGVSFNTNIGRWSLAGEYAYRPNLPVQVQLTDLIFTALQPAFPAQSFSVTPGALSGLISALPTGNGELGDITQLLGATFPSADEAVPSYIKSYRGLDRIVANQYVRGYERLHVSQLDMTAIRAFSNTLGADQLIFIAEAGFTHILNMPKRRDLQLEGAGLQRTHYSPGADGTGTPDGQPDPTHLNPTQQRAGFADAFSWGLRFALRGEYNNLLFGWTFKPTLGYFWDVHGIAPSPMQNFVEGRKEIAAGTDVNFTQSLSGRVVYQWYTGGGWQNTRRDRDNLALSFSYSF</sequence>
<dbReference type="RefSeq" id="WP_168146721.1">
    <property type="nucleotide sequence ID" value="NZ_JAAVXB010000002.1"/>
</dbReference>
<evidence type="ECO:0000256" key="2">
    <source>
        <dbReference type="SAM" id="SignalP"/>
    </source>
</evidence>
<comment type="caution">
    <text evidence="3">The sequence shown here is derived from an EMBL/GenBank/DDBJ whole genome shotgun (WGS) entry which is preliminary data.</text>
</comment>
<reference evidence="3" key="1">
    <citation type="submission" date="2020-03" db="EMBL/GenBank/DDBJ databases">
        <title>Solimonas marina sp. nov., isolated from deep seawater of the Pacific Ocean.</title>
        <authorList>
            <person name="Liu X."/>
            <person name="Lai Q."/>
            <person name="Sun F."/>
            <person name="Gai Y."/>
            <person name="Li G."/>
            <person name="Shao Z."/>
        </authorList>
    </citation>
    <scope>NUCLEOTIDE SEQUENCE</scope>
    <source>
        <strain evidence="3">C16B3</strain>
    </source>
</reference>
<accession>A0A970B8J8</accession>
<gene>
    <name evidence="3" type="ORF">G7Y82_03935</name>
</gene>
<dbReference type="AlphaFoldDB" id="A0A970B8J8"/>
<dbReference type="EMBL" id="JAAVXB010000002">
    <property type="protein sequence ID" value="NKF21456.1"/>
    <property type="molecule type" value="Genomic_DNA"/>
</dbReference>
<evidence type="ECO:0000256" key="1">
    <source>
        <dbReference type="SAM" id="MobiDB-lite"/>
    </source>
</evidence>
<feature type="chain" id="PRO_5037836708" evidence="2">
    <location>
        <begin position="20"/>
        <end position="708"/>
    </location>
</feature>
<keyword evidence="2" id="KW-0732">Signal</keyword>
<evidence type="ECO:0000313" key="4">
    <source>
        <dbReference type="Proteomes" id="UP000653472"/>
    </source>
</evidence>
<feature type="signal peptide" evidence="2">
    <location>
        <begin position="1"/>
        <end position="19"/>
    </location>
</feature>
<name>A0A970B8J8_9GAMM</name>
<dbReference type="InterPro" id="IPR010727">
    <property type="entry name" value="DUF1302"/>
</dbReference>
<feature type="region of interest" description="Disordered" evidence="1">
    <location>
        <begin position="580"/>
        <end position="605"/>
    </location>
</feature>